<evidence type="ECO:0000256" key="1">
    <source>
        <dbReference type="SAM" id="MobiDB-lite"/>
    </source>
</evidence>
<accession>A0AAV7ZWJ1</accession>
<evidence type="ECO:0000313" key="3">
    <source>
        <dbReference type="Proteomes" id="UP001146793"/>
    </source>
</evidence>
<feature type="region of interest" description="Disordered" evidence="1">
    <location>
        <begin position="44"/>
        <end position="92"/>
    </location>
</feature>
<protein>
    <recommendedName>
        <fullName evidence="4">Nucleolar protein 16</fullName>
    </recommendedName>
</protein>
<reference evidence="2" key="1">
    <citation type="submission" date="2022-08" db="EMBL/GenBank/DDBJ databases">
        <title>Novel sulphate-reducing endosymbionts in the free-living metamonad Anaeramoeba.</title>
        <authorList>
            <person name="Jerlstrom-Hultqvist J."/>
            <person name="Cepicka I."/>
            <person name="Gallot-Lavallee L."/>
            <person name="Salas-Leiva D."/>
            <person name="Curtis B.A."/>
            <person name="Zahonova K."/>
            <person name="Pipaliya S."/>
            <person name="Dacks J."/>
            <person name="Roger A.J."/>
        </authorList>
    </citation>
    <scope>NUCLEOTIDE SEQUENCE</scope>
    <source>
        <strain evidence="2">Busselton2</strain>
    </source>
</reference>
<feature type="compositionally biased region" description="Basic residues" evidence="1">
    <location>
        <begin position="66"/>
        <end position="81"/>
    </location>
</feature>
<comment type="caution">
    <text evidence="2">The sequence shown here is derived from an EMBL/GenBank/DDBJ whole genome shotgun (WGS) entry which is preliminary data.</text>
</comment>
<organism evidence="2 3">
    <name type="scientific">Anaeramoeba flamelloides</name>
    <dbReference type="NCBI Taxonomy" id="1746091"/>
    <lineage>
        <taxon>Eukaryota</taxon>
        <taxon>Metamonada</taxon>
        <taxon>Anaeramoebidae</taxon>
        <taxon>Anaeramoeba</taxon>
    </lineage>
</organism>
<dbReference type="Proteomes" id="UP001146793">
    <property type="component" value="Unassembled WGS sequence"/>
</dbReference>
<sequence>MEKIKPKPSIRSIEFKPYPSKIDVAREYTFDLLTMTCVTTETFLREEQNKSQTKPKKTIKTITKQKEKKKQKQRERKTKRERVKEQDQKKQKQKQLQILQLNGLINKIYRDNNNQFLYKTLHSDPTSYLDLIYNRYKSYHFLNPKTVRGSRLVPNTNPNFKKIQQIVKELKNK</sequence>
<evidence type="ECO:0000313" key="2">
    <source>
        <dbReference type="EMBL" id="KAJ3446378.1"/>
    </source>
</evidence>
<evidence type="ECO:0008006" key="4">
    <source>
        <dbReference type="Google" id="ProtNLM"/>
    </source>
</evidence>
<dbReference type="AlphaFoldDB" id="A0AAV7ZWJ1"/>
<dbReference type="EMBL" id="JANTQA010000020">
    <property type="protein sequence ID" value="KAJ3446378.1"/>
    <property type="molecule type" value="Genomic_DNA"/>
</dbReference>
<name>A0AAV7ZWJ1_9EUKA</name>
<gene>
    <name evidence="2" type="ORF">M0812_08186</name>
</gene>
<proteinExistence type="predicted"/>